<dbReference type="STRING" id="1088869.GMO_19960"/>
<keyword evidence="2" id="KW-1185">Reference proteome</keyword>
<dbReference type="EMBL" id="AGQV01000006">
    <property type="protein sequence ID" value="EHH67775.1"/>
    <property type="molecule type" value="Genomic_DNA"/>
</dbReference>
<protein>
    <submittedName>
        <fullName evidence="1">Uncharacterized protein</fullName>
    </submittedName>
</protein>
<dbReference type="AlphaFoldDB" id="G6XKI0"/>
<accession>G6XKI0</accession>
<sequence length="95" mass="10879">MLLDHLENAGHGRGVWCRWFAGGGYGLCSGAARRSGLRFRRSGGRGFLCHQSVALHRVNGRKTIRRQFAICRVLRRRSFSFRKEGKRQPKMSFLS</sequence>
<dbReference type="Proteomes" id="UP000004949">
    <property type="component" value="Unassembled WGS sequence"/>
</dbReference>
<evidence type="ECO:0000313" key="2">
    <source>
        <dbReference type="Proteomes" id="UP000004949"/>
    </source>
</evidence>
<gene>
    <name evidence="1" type="ORF">GMO_19960</name>
</gene>
<reference evidence="1 2" key="1">
    <citation type="submission" date="2011-10" db="EMBL/GenBank/DDBJ databases">
        <title>Genome sequence of Gluconobacter morbifer G707, isolated from Drosophila gut.</title>
        <authorList>
            <person name="Lee W.-J."/>
            <person name="Kim E.-K."/>
        </authorList>
    </citation>
    <scope>NUCLEOTIDE SEQUENCE [LARGE SCALE GENOMIC DNA]</scope>
    <source>
        <strain evidence="1 2">G707</strain>
    </source>
</reference>
<dbReference type="PATRIC" id="fig|1088869.3.peg.1991"/>
<evidence type="ECO:0000313" key="1">
    <source>
        <dbReference type="EMBL" id="EHH67775.1"/>
    </source>
</evidence>
<name>G6XKI0_9PROT</name>
<organism evidence="1 2">
    <name type="scientific">Gluconobacter morbifer G707</name>
    <dbReference type="NCBI Taxonomy" id="1088869"/>
    <lineage>
        <taxon>Bacteria</taxon>
        <taxon>Pseudomonadati</taxon>
        <taxon>Pseudomonadota</taxon>
        <taxon>Alphaproteobacteria</taxon>
        <taxon>Acetobacterales</taxon>
        <taxon>Acetobacteraceae</taxon>
        <taxon>Gluconobacter</taxon>
    </lineage>
</organism>
<comment type="caution">
    <text evidence="1">The sequence shown here is derived from an EMBL/GenBank/DDBJ whole genome shotgun (WGS) entry which is preliminary data.</text>
</comment>
<proteinExistence type="predicted"/>